<dbReference type="AlphaFoldDB" id="A0A2P6NM90"/>
<name>A0A2P6NM90_9EUKA</name>
<reference evidence="1 2" key="1">
    <citation type="journal article" date="2018" name="Genome Biol. Evol.">
        <title>Multiple Roots of Fruiting Body Formation in Amoebozoa.</title>
        <authorList>
            <person name="Hillmann F."/>
            <person name="Forbes G."/>
            <person name="Novohradska S."/>
            <person name="Ferling I."/>
            <person name="Riege K."/>
            <person name="Groth M."/>
            <person name="Westermann M."/>
            <person name="Marz M."/>
            <person name="Spaller T."/>
            <person name="Winckler T."/>
            <person name="Schaap P."/>
            <person name="Glockner G."/>
        </authorList>
    </citation>
    <scope>NUCLEOTIDE SEQUENCE [LARGE SCALE GENOMIC DNA]</scope>
    <source>
        <strain evidence="1 2">Jena</strain>
    </source>
</reference>
<dbReference type="EMBL" id="MDYQ01000051">
    <property type="protein sequence ID" value="PRP85085.1"/>
    <property type="molecule type" value="Genomic_DNA"/>
</dbReference>
<dbReference type="Proteomes" id="UP000241769">
    <property type="component" value="Unassembled WGS sequence"/>
</dbReference>
<organism evidence="1 2">
    <name type="scientific">Planoprotostelium fungivorum</name>
    <dbReference type="NCBI Taxonomy" id="1890364"/>
    <lineage>
        <taxon>Eukaryota</taxon>
        <taxon>Amoebozoa</taxon>
        <taxon>Evosea</taxon>
        <taxon>Variosea</taxon>
        <taxon>Cavosteliida</taxon>
        <taxon>Cavosteliaceae</taxon>
        <taxon>Planoprotostelium</taxon>
    </lineage>
</organism>
<sequence>MKTSTSGSFRSVSKEIVRAKHNLVSAFALAGGLRCHLSICGRNYVANPQMCNVMFAKERKGSLFSVNVPHDSILIFIEPEKHVAPQQFIPVLHTPLCISMLQPTKIGFACAYVLEMRGPAGLNINDIRHSP</sequence>
<evidence type="ECO:0000313" key="2">
    <source>
        <dbReference type="Proteomes" id="UP000241769"/>
    </source>
</evidence>
<dbReference type="InParanoid" id="A0A2P6NM90"/>
<keyword evidence="2" id="KW-1185">Reference proteome</keyword>
<protein>
    <submittedName>
        <fullName evidence="1">Uncharacterized protein</fullName>
    </submittedName>
</protein>
<evidence type="ECO:0000313" key="1">
    <source>
        <dbReference type="EMBL" id="PRP85085.1"/>
    </source>
</evidence>
<proteinExistence type="predicted"/>
<gene>
    <name evidence="1" type="ORF">PROFUN_07269</name>
</gene>
<comment type="caution">
    <text evidence="1">The sequence shown here is derived from an EMBL/GenBank/DDBJ whole genome shotgun (WGS) entry which is preliminary data.</text>
</comment>
<accession>A0A2P6NM90</accession>